<dbReference type="HOGENOM" id="CLU_2007274_0_0_1"/>
<evidence type="ECO:0000313" key="2">
    <source>
        <dbReference type="EnsemblPlants" id="AES65515"/>
    </source>
</evidence>
<dbReference type="AlphaFoldDB" id="G7IQA2"/>
<reference evidence="1 3" key="1">
    <citation type="journal article" date="2011" name="Nature">
        <title>The Medicago genome provides insight into the evolution of rhizobial symbioses.</title>
        <authorList>
            <person name="Young N.D."/>
            <person name="Debelle F."/>
            <person name="Oldroyd G.E."/>
            <person name="Geurts R."/>
            <person name="Cannon S.B."/>
            <person name="Udvardi M.K."/>
            <person name="Benedito V.A."/>
            <person name="Mayer K.F."/>
            <person name="Gouzy J."/>
            <person name="Schoof H."/>
            <person name="Van de Peer Y."/>
            <person name="Proost S."/>
            <person name="Cook D.R."/>
            <person name="Meyers B.C."/>
            <person name="Spannagl M."/>
            <person name="Cheung F."/>
            <person name="De Mita S."/>
            <person name="Krishnakumar V."/>
            <person name="Gundlach H."/>
            <person name="Zhou S."/>
            <person name="Mudge J."/>
            <person name="Bharti A.K."/>
            <person name="Murray J.D."/>
            <person name="Naoumkina M.A."/>
            <person name="Rosen B."/>
            <person name="Silverstein K.A."/>
            <person name="Tang H."/>
            <person name="Rombauts S."/>
            <person name="Zhao P.X."/>
            <person name="Zhou P."/>
            <person name="Barbe V."/>
            <person name="Bardou P."/>
            <person name="Bechner M."/>
            <person name="Bellec A."/>
            <person name="Berger A."/>
            <person name="Berges H."/>
            <person name="Bidwell S."/>
            <person name="Bisseling T."/>
            <person name="Choisne N."/>
            <person name="Couloux A."/>
            <person name="Denny R."/>
            <person name="Deshpande S."/>
            <person name="Dai X."/>
            <person name="Doyle J.J."/>
            <person name="Dudez A.M."/>
            <person name="Farmer A.D."/>
            <person name="Fouteau S."/>
            <person name="Franken C."/>
            <person name="Gibelin C."/>
            <person name="Gish J."/>
            <person name="Goldstein S."/>
            <person name="Gonzalez A.J."/>
            <person name="Green P.J."/>
            <person name="Hallab A."/>
            <person name="Hartog M."/>
            <person name="Hua A."/>
            <person name="Humphray S.J."/>
            <person name="Jeong D.H."/>
            <person name="Jing Y."/>
            <person name="Jocker A."/>
            <person name="Kenton S.M."/>
            <person name="Kim D.J."/>
            <person name="Klee K."/>
            <person name="Lai H."/>
            <person name="Lang C."/>
            <person name="Lin S."/>
            <person name="Macmil S.L."/>
            <person name="Magdelenat G."/>
            <person name="Matthews L."/>
            <person name="McCorrison J."/>
            <person name="Monaghan E.L."/>
            <person name="Mun J.H."/>
            <person name="Najar F.Z."/>
            <person name="Nicholson C."/>
            <person name="Noirot C."/>
            <person name="O'Bleness M."/>
            <person name="Paule C.R."/>
            <person name="Poulain J."/>
            <person name="Prion F."/>
            <person name="Qin B."/>
            <person name="Qu C."/>
            <person name="Retzel E.F."/>
            <person name="Riddle C."/>
            <person name="Sallet E."/>
            <person name="Samain S."/>
            <person name="Samson N."/>
            <person name="Sanders I."/>
            <person name="Saurat O."/>
            <person name="Scarpelli C."/>
            <person name="Schiex T."/>
            <person name="Segurens B."/>
            <person name="Severin A.J."/>
            <person name="Sherrier D.J."/>
            <person name="Shi R."/>
            <person name="Sims S."/>
            <person name="Singer S.R."/>
            <person name="Sinharoy S."/>
            <person name="Sterck L."/>
            <person name="Viollet A."/>
            <person name="Wang B.B."/>
            <person name="Wang K."/>
            <person name="Wang M."/>
            <person name="Wang X."/>
            <person name="Warfsmann J."/>
            <person name="Weissenbach J."/>
            <person name="White D.D."/>
            <person name="White J.D."/>
            <person name="Wiley G.B."/>
            <person name="Wincker P."/>
            <person name="Xing Y."/>
            <person name="Yang L."/>
            <person name="Yao Z."/>
            <person name="Ying F."/>
            <person name="Zhai J."/>
            <person name="Zhou L."/>
            <person name="Zuber A."/>
            <person name="Denarie J."/>
            <person name="Dixon R.A."/>
            <person name="May G.D."/>
            <person name="Schwartz D.C."/>
            <person name="Rogers J."/>
            <person name="Quetier F."/>
            <person name="Town C.D."/>
            <person name="Roe B.A."/>
        </authorList>
    </citation>
    <scope>NUCLEOTIDE SEQUENCE [LARGE SCALE GENOMIC DNA]</scope>
    <source>
        <strain evidence="1">A17</strain>
        <strain evidence="2 3">cv. Jemalong A17</strain>
    </source>
</reference>
<protein>
    <submittedName>
        <fullName evidence="1 2">Uncharacterized protein</fullName>
    </submittedName>
</protein>
<dbReference type="PaxDb" id="3880-AES65515"/>
<reference evidence="2" key="3">
    <citation type="submission" date="2015-04" db="UniProtKB">
        <authorList>
            <consortium name="EnsemblPlants"/>
        </authorList>
    </citation>
    <scope>IDENTIFICATION</scope>
    <source>
        <strain evidence="2">cv. Jemalong A17</strain>
    </source>
</reference>
<name>G7IQA2_MEDTR</name>
<evidence type="ECO:0000313" key="3">
    <source>
        <dbReference type="Proteomes" id="UP000002051"/>
    </source>
</evidence>
<gene>
    <name evidence="1" type="ordered locus">MTR_2g040280</name>
</gene>
<evidence type="ECO:0000313" key="1">
    <source>
        <dbReference type="EMBL" id="AES65515.1"/>
    </source>
</evidence>
<dbReference type="EMBL" id="CM001218">
    <property type="protein sequence ID" value="AES65515.1"/>
    <property type="molecule type" value="Genomic_DNA"/>
</dbReference>
<dbReference type="Proteomes" id="UP000002051">
    <property type="component" value="Chromosome 2"/>
</dbReference>
<accession>G7IQA2</accession>
<keyword evidence="3" id="KW-1185">Reference proteome</keyword>
<dbReference type="EnsemblPlants" id="AES65515">
    <property type="protein sequence ID" value="AES65515"/>
    <property type="gene ID" value="MTR_2g040280"/>
</dbReference>
<proteinExistence type="predicted"/>
<sequence>MCIMSVKIGGRFVPQLPILTWFWILLSREKSVADFANLVADLSQDEKNKTAYTNLLSLMDLNWRQTLLKNGALWDSNGQQTLPKNFNVVACPRLDSNSGPWLNLKRRVSSRLSALGLFLPLISS</sequence>
<reference evidence="1 3" key="2">
    <citation type="journal article" date="2014" name="BMC Genomics">
        <title>An improved genome release (version Mt4.0) for the model legume Medicago truncatula.</title>
        <authorList>
            <person name="Tang H."/>
            <person name="Krishnakumar V."/>
            <person name="Bidwell S."/>
            <person name="Rosen B."/>
            <person name="Chan A."/>
            <person name="Zhou S."/>
            <person name="Gentzbittel L."/>
            <person name="Childs K.L."/>
            <person name="Yandell M."/>
            <person name="Gundlach H."/>
            <person name="Mayer K.F."/>
            <person name="Schwartz D.C."/>
            <person name="Town C.D."/>
        </authorList>
    </citation>
    <scope>GENOME REANNOTATION</scope>
    <source>
        <strain evidence="2 3">cv. Jemalong A17</strain>
    </source>
</reference>
<organism evidence="1 3">
    <name type="scientific">Medicago truncatula</name>
    <name type="common">Barrel medic</name>
    <name type="synonym">Medicago tribuloides</name>
    <dbReference type="NCBI Taxonomy" id="3880"/>
    <lineage>
        <taxon>Eukaryota</taxon>
        <taxon>Viridiplantae</taxon>
        <taxon>Streptophyta</taxon>
        <taxon>Embryophyta</taxon>
        <taxon>Tracheophyta</taxon>
        <taxon>Spermatophyta</taxon>
        <taxon>Magnoliopsida</taxon>
        <taxon>eudicotyledons</taxon>
        <taxon>Gunneridae</taxon>
        <taxon>Pentapetalae</taxon>
        <taxon>rosids</taxon>
        <taxon>fabids</taxon>
        <taxon>Fabales</taxon>
        <taxon>Fabaceae</taxon>
        <taxon>Papilionoideae</taxon>
        <taxon>50 kb inversion clade</taxon>
        <taxon>NPAAA clade</taxon>
        <taxon>Hologalegina</taxon>
        <taxon>IRL clade</taxon>
        <taxon>Trifolieae</taxon>
        <taxon>Medicago</taxon>
    </lineage>
</organism>